<dbReference type="CDD" id="cd03215">
    <property type="entry name" value="ABC_Carb_Monos_II"/>
    <property type="match status" value="1"/>
</dbReference>
<evidence type="ECO:0000313" key="6">
    <source>
        <dbReference type="Proteomes" id="UP001174932"/>
    </source>
</evidence>
<dbReference type="Pfam" id="PF00005">
    <property type="entry name" value="ABC_tran"/>
    <property type="match status" value="2"/>
</dbReference>
<evidence type="ECO:0000313" key="5">
    <source>
        <dbReference type="EMBL" id="MDO6964621.1"/>
    </source>
</evidence>
<protein>
    <submittedName>
        <fullName evidence="5">ABC transporter ATP-binding protein</fullName>
    </submittedName>
</protein>
<dbReference type="SUPFAM" id="SSF52540">
    <property type="entry name" value="P-loop containing nucleoside triphosphate hydrolases"/>
    <property type="match status" value="2"/>
</dbReference>
<dbReference type="InterPro" id="IPR003593">
    <property type="entry name" value="AAA+_ATPase"/>
</dbReference>
<evidence type="ECO:0000256" key="3">
    <source>
        <dbReference type="ARBA" id="ARBA00022840"/>
    </source>
</evidence>
<reference evidence="5" key="2">
    <citation type="submission" date="2023-07" db="EMBL/GenBank/DDBJ databases">
        <authorList>
            <person name="Shen H."/>
        </authorList>
    </citation>
    <scope>NUCLEOTIDE SEQUENCE</scope>
    <source>
        <strain evidence="5">TNR-22</strain>
    </source>
</reference>
<dbReference type="InterPro" id="IPR027417">
    <property type="entry name" value="P-loop_NTPase"/>
</dbReference>
<proteinExistence type="inferred from homology"/>
<organism evidence="5 6">
    <name type="scientific">Rhizobium alvei</name>
    <dbReference type="NCBI Taxonomy" id="1132659"/>
    <lineage>
        <taxon>Bacteria</taxon>
        <taxon>Pseudomonadati</taxon>
        <taxon>Pseudomonadota</taxon>
        <taxon>Alphaproteobacteria</taxon>
        <taxon>Hyphomicrobiales</taxon>
        <taxon>Rhizobiaceae</taxon>
        <taxon>Rhizobium/Agrobacterium group</taxon>
        <taxon>Rhizobium</taxon>
    </lineage>
</organism>
<dbReference type="GO" id="GO:0005524">
    <property type="term" value="F:ATP binding"/>
    <property type="evidence" value="ECO:0007669"/>
    <property type="project" value="UniProtKB-KW"/>
</dbReference>
<comment type="caution">
    <text evidence="5">The sequence shown here is derived from an EMBL/GenBank/DDBJ whole genome shotgun (WGS) entry which is preliminary data.</text>
</comment>
<accession>A0ABT8YLK0</accession>
<dbReference type="PROSITE" id="PS50893">
    <property type="entry name" value="ABC_TRANSPORTER_2"/>
    <property type="match status" value="2"/>
</dbReference>
<reference evidence="5" key="1">
    <citation type="journal article" date="2015" name="Int. J. Syst. Evol. Microbiol.">
        <title>Rhizobium alvei sp. nov., isolated from a freshwater river.</title>
        <authorList>
            <person name="Sheu S.Y."/>
            <person name="Huang H.W."/>
            <person name="Young C.C."/>
            <person name="Chen W.M."/>
        </authorList>
    </citation>
    <scope>NUCLEOTIDE SEQUENCE</scope>
    <source>
        <strain evidence="5">TNR-22</strain>
    </source>
</reference>
<keyword evidence="6" id="KW-1185">Reference proteome</keyword>
<dbReference type="CDD" id="cd03216">
    <property type="entry name" value="ABC_Carb_Monos_I"/>
    <property type="match status" value="1"/>
</dbReference>
<dbReference type="PROSITE" id="PS00211">
    <property type="entry name" value="ABC_TRANSPORTER_1"/>
    <property type="match status" value="1"/>
</dbReference>
<dbReference type="EMBL" id="JAUOZU010000007">
    <property type="protein sequence ID" value="MDO6964621.1"/>
    <property type="molecule type" value="Genomic_DNA"/>
</dbReference>
<dbReference type="InterPro" id="IPR050107">
    <property type="entry name" value="ABC_carbohydrate_import_ATPase"/>
</dbReference>
<dbReference type="RefSeq" id="WP_304376598.1">
    <property type="nucleotide sequence ID" value="NZ_JAUOZU010000007.1"/>
</dbReference>
<evidence type="ECO:0000259" key="4">
    <source>
        <dbReference type="PROSITE" id="PS50893"/>
    </source>
</evidence>
<dbReference type="SMART" id="SM00382">
    <property type="entry name" value="AAA"/>
    <property type="match status" value="2"/>
</dbReference>
<comment type="similarity">
    <text evidence="1">Belongs to the ABC transporter superfamily.</text>
</comment>
<evidence type="ECO:0000256" key="2">
    <source>
        <dbReference type="ARBA" id="ARBA00022741"/>
    </source>
</evidence>
<dbReference type="Gene3D" id="3.40.50.300">
    <property type="entry name" value="P-loop containing nucleotide triphosphate hydrolases"/>
    <property type="match status" value="2"/>
</dbReference>
<feature type="domain" description="ABC transporter" evidence="4">
    <location>
        <begin position="2"/>
        <end position="231"/>
    </location>
</feature>
<dbReference type="PANTHER" id="PTHR43790">
    <property type="entry name" value="CARBOHYDRATE TRANSPORT ATP-BINDING PROTEIN MG119-RELATED"/>
    <property type="match status" value="1"/>
</dbReference>
<dbReference type="InterPro" id="IPR017871">
    <property type="entry name" value="ABC_transporter-like_CS"/>
</dbReference>
<feature type="domain" description="ABC transporter" evidence="4">
    <location>
        <begin position="246"/>
        <end position="489"/>
    </location>
</feature>
<keyword evidence="3 5" id="KW-0067">ATP-binding</keyword>
<dbReference type="Proteomes" id="UP001174932">
    <property type="component" value="Unassembled WGS sequence"/>
</dbReference>
<sequence>MLGIAKAFDGKPALHHAGFTLSWGEVHALVGENGAGKSTLMNIAAGIYAPDAGQQRLDGIAYTPNSPADAARAGIGMVHQHFRLVESFTVAENALLTLGAQARSLKEASMLLRQKAEAVGLTIDPARKVSTLSIAERQRAEILKVLLLGARILILDEPTAVLTEEESRALLEFTRRLADQGLAVVLITHKLKEVADFSHKITIMRHGQTVLASAPMAEVQEAEIGTLIVGETVTASERPASQPGDIRLAVKDLRFSGQKSREGVSLELRAGEVLGLAGVGGNGQEELVACLSGGLKPVSGTITIAGERIDDLPPKARRAMGLRLIPADRFAGGLIREMTVAENLVMTEIAREVPGRLRLLDRKKMTENARQAITHFDIRGAAPDRRTELLSGGNAQKVLLARELDPGMKILIAHSPSRGLDVKASAFVRSAIAKAVEQGAACLLISEDLQEILALSHRVAIINGGAIAGERAIADVTLDWIGGLLAGHA</sequence>
<gene>
    <name evidence="5" type="ORF">Q4481_11700</name>
</gene>
<dbReference type="PANTHER" id="PTHR43790:SF4">
    <property type="entry name" value="GUANOSINE IMPORT ATP-BINDING PROTEIN NUPO"/>
    <property type="match status" value="1"/>
</dbReference>
<dbReference type="InterPro" id="IPR003439">
    <property type="entry name" value="ABC_transporter-like_ATP-bd"/>
</dbReference>
<name>A0ABT8YLK0_9HYPH</name>
<evidence type="ECO:0000256" key="1">
    <source>
        <dbReference type="ARBA" id="ARBA00005417"/>
    </source>
</evidence>
<keyword evidence="2" id="KW-0547">Nucleotide-binding</keyword>